<gene>
    <name evidence="3" type="ORF">ACFP3V_26430</name>
</gene>
<dbReference type="RefSeq" id="WP_380588450.1">
    <property type="nucleotide sequence ID" value="NZ_JBHSQJ010000131.1"/>
</dbReference>
<feature type="region of interest" description="Disordered" evidence="1">
    <location>
        <begin position="330"/>
        <end position="364"/>
    </location>
</feature>
<evidence type="ECO:0000313" key="4">
    <source>
        <dbReference type="Proteomes" id="UP001596174"/>
    </source>
</evidence>
<evidence type="ECO:0000313" key="3">
    <source>
        <dbReference type="EMBL" id="MFC5910730.1"/>
    </source>
</evidence>
<dbReference type="InterPro" id="IPR003399">
    <property type="entry name" value="Mce/MlaD"/>
</dbReference>
<protein>
    <submittedName>
        <fullName evidence="3">MCE family protein</fullName>
    </submittedName>
</protein>
<reference evidence="4" key="1">
    <citation type="journal article" date="2019" name="Int. J. Syst. Evol. Microbiol.">
        <title>The Global Catalogue of Microorganisms (GCM) 10K type strain sequencing project: providing services to taxonomists for standard genome sequencing and annotation.</title>
        <authorList>
            <consortium name="The Broad Institute Genomics Platform"/>
            <consortium name="The Broad Institute Genome Sequencing Center for Infectious Disease"/>
            <person name="Wu L."/>
            <person name="Ma J."/>
        </authorList>
    </citation>
    <scope>NUCLEOTIDE SEQUENCE [LARGE SCALE GENOMIC DNA]</scope>
    <source>
        <strain evidence="4">JCM 4816</strain>
    </source>
</reference>
<dbReference type="PANTHER" id="PTHR33371:SF16">
    <property type="entry name" value="MCE-FAMILY PROTEIN MCE3F"/>
    <property type="match status" value="1"/>
</dbReference>
<dbReference type="Pfam" id="PF02470">
    <property type="entry name" value="MlaD"/>
    <property type="match status" value="1"/>
</dbReference>
<evidence type="ECO:0000259" key="2">
    <source>
        <dbReference type="Pfam" id="PF02470"/>
    </source>
</evidence>
<dbReference type="InterPro" id="IPR052336">
    <property type="entry name" value="MlaD_Phospholipid_Transporter"/>
</dbReference>
<dbReference type="PANTHER" id="PTHR33371">
    <property type="entry name" value="INTERMEMBRANE PHOSPHOLIPID TRANSPORT SYSTEM BINDING PROTEIN MLAD-RELATED"/>
    <property type="match status" value="1"/>
</dbReference>
<sequence>MMRRAVLLKNSAFVALSVLVLGFLGVRYADAGRWLGVDGSYTVTLDLPETGGLFPNADVTYRGVSVGRVGAIRLGGDGVQAELRLRDGGPRIPKDLKAVVADLSAVGEEYVDLQPTTDQGPYLADGDQVPASAATVPRPVTDVLGSVDALAASVPLASLRTVVTELGDAFAGQGQNLQVLLDDGSRFTGAATQALPATTALIGDGATVLRTQSDEAGALRQFATGARQLAAQLAASDGDLRRLIATAPLAATQVDQLVQQVGPDLGVVLGNMLTTADVAVTRQRGVQELLVQLPRVVTAGATAIDGQGAHLGMAVTFFSPLPCVQGYGGTRHRSGTDTTDAPWNTAAGCTAPASSGTDVRGSGR</sequence>
<dbReference type="NCBIfam" id="TIGR00996">
    <property type="entry name" value="Mtu_fam_mce"/>
    <property type="match status" value="1"/>
</dbReference>
<name>A0ABW1G7L1_9ACTN</name>
<dbReference type="Proteomes" id="UP001596174">
    <property type="component" value="Unassembled WGS sequence"/>
</dbReference>
<feature type="domain" description="Mce/MlaD" evidence="2">
    <location>
        <begin position="40"/>
        <end position="115"/>
    </location>
</feature>
<dbReference type="InterPro" id="IPR005693">
    <property type="entry name" value="Mce"/>
</dbReference>
<keyword evidence="4" id="KW-1185">Reference proteome</keyword>
<proteinExistence type="predicted"/>
<evidence type="ECO:0000256" key="1">
    <source>
        <dbReference type="SAM" id="MobiDB-lite"/>
    </source>
</evidence>
<organism evidence="3 4">
    <name type="scientific">Streptacidiphilus monticola</name>
    <dbReference type="NCBI Taxonomy" id="2161674"/>
    <lineage>
        <taxon>Bacteria</taxon>
        <taxon>Bacillati</taxon>
        <taxon>Actinomycetota</taxon>
        <taxon>Actinomycetes</taxon>
        <taxon>Kitasatosporales</taxon>
        <taxon>Streptomycetaceae</taxon>
        <taxon>Streptacidiphilus</taxon>
    </lineage>
</organism>
<dbReference type="EMBL" id="JBHSQJ010000131">
    <property type="protein sequence ID" value="MFC5910730.1"/>
    <property type="molecule type" value="Genomic_DNA"/>
</dbReference>
<comment type="caution">
    <text evidence="3">The sequence shown here is derived from an EMBL/GenBank/DDBJ whole genome shotgun (WGS) entry which is preliminary data.</text>
</comment>
<accession>A0ABW1G7L1</accession>